<name>A0A1C0YUF8_9BACL</name>
<feature type="transmembrane region" description="Helical" evidence="6">
    <location>
        <begin position="28"/>
        <end position="45"/>
    </location>
</feature>
<feature type="transmembrane region" description="Helical" evidence="6">
    <location>
        <begin position="363"/>
        <end position="381"/>
    </location>
</feature>
<dbReference type="EMBL" id="MATO01000034">
    <property type="protein sequence ID" value="OCS90789.1"/>
    <property type="molecule type" value="Genomic_DNA"/>
</dbReference>
<dbReference type="Pfam" id="PF01594">
    <property type="entry name" value="AI-2E_transport"/>
    <property type="match status" value="1"/>
</dbReference>
<evidence type="ECO:0000256" key="4">
    <source>
        <dbReference type="ARBA" id="ARBA00022989"/>
    </source>
</evidence>
<evidence type="ECO:0000256" key="6">
    <source>
        <dbReference type="SAM" id="Phobius"/>
    </source>
</evidence>
<sequence length="414" mass="46885">MKENPQEPQKRQGFLETKFIRFLGGRNVLFTAILILLCGCIIFIFDKISFIFHPLQVLVEVVILPGVLGLILYYLLRPILRLMMRWRIPKGWSILIIFIGGIGALTLLILLVFPFLRDQFTDLTQELPNYLGSVINNTVDYIKNSRFDEYFDRYNIDYMTIAQDISNDLITTVRDTFASLAQNLASGITGFVSALTGFVLSLVIVPFILFYLLWEGEKLPNFVLNIFPKRGREEVGEIMSDMDKQISSYVQGQILVAICIGVMITIGFFIIGMPYAFLLGSLAMVTSVVPYLGPVIAITPAVIIAIVSSPFMLIKLAIVWTIVQLVEGKFISPQIMGRSLAIHPITIIFVLLTAGSLFGVPGVILGIPGYALLKVLITHLFRMFKKRYNRFEDEEQYRYERHEIETPFGTEENN</sequence>
<evidence type="ECO:0000313" key="7">
    <source>
        <dbReference type="EMBL" id="OCS90789.1"/>
    </source>
</evidence>
<keyword evidence="3 6" id="KW-0812">Transmembrane</keyword>
<dbReference type="RefSeq" id="WP_066464194.1">
    <property type="nucleotide sequence ID" value="NZ_MATO01000034.1"/>
</dbReference>
<evidence type="ECO:0000313" key="8">
    <source>
        <dbReference type="Proteomes" id="UP000093482"/>
    </source>
</evidence>
<dbReference type="Proteomes" id="UP000093482">
    <property type="component" value="Unassembled WGS sequence"/>
</dbReference>
<feature type="transmembrane region" description="Helical" evidence="6">
    <location>
        <begin position="57"/>
        <end position="76"/>
    </location>
</feature>
<accession>A0A1C0YUF8</accession>
<feature type="transmembrane region" description="Helical" evidence="6">
    <location>
        <begin position="92"/>
        <end position="116"/>
    </location>
</feature>
<comment type="caution">
    <text evidence="7">The sequence shown here is derived from an EMBL/GenBank/DDBJ whole genome shotgun (WGS) entry which is preliminary data.</text>
</comment>
<proteinExistence type="inferred from homology"/>
<dbReference type="PANTHER" id="PTHR21716:SF69">
    <property type="entry name" value="TRANSPORT PROTEIN YUBA-RELATED"/>
    <property type="match status" value="1"/>
</dbReference>
<evidence type="ECO:0000256" key="5">
    <source>
        <dbReference type="ARBA" id="ARBA00023136"/>
    </source>
</evidence>
<protein>
    <submittedName>
        <fullName evidence="7">AI-2E family transporter</fullName>
    </submittedName>
</protein>
<dbReference type="OrthoDB" id="9793390at2"/>
<dbReference type="GO" id="GO:0016020">
    <property type="term" value="C:membrane"/>
    <property type="evidence" value="ECO:0007669"/>
    <property type="project" value="UniProtKB-SubCell"/>
</dbReference>
<reference evidence="7 8" key="1">
    <citation type="submission" date="2016-07" db="EMBL/GenBank/DDBJ databases">
        <title>Caryophanon latum genome sequencing.</title>
        <authorList>
            <person name="Verma A."/>
            <person name="Pal Y."/>
            <person name="Krishnamurthi S."/>
        </authorList>
    </citation>
    <scope>NUCLEOTIDE SEQUENCE [LARGE SCALE GENOMIC DNA]</scope>
    <source>
        <strain evidence="7 8">DSM 14151</strain>
    </source>
</reference>
<feature type="transmembrane region" description="Helical" evidence="6">
    <location>
        <begin position="335"/>
        <end position="357"/>
    </location>
</feature>
<dbReference type="PANTHER" id="PTHR21716">
    <property type="entry name" value="TRANSMEMBRANE PROTEIN"/>
    <property type="match status" value="1"/>
</dbReference>
<evidence type="ECO:0000256" key="1">
    <source>
        <dbReference type="ARBA" id="ARBA00004141"/>
    </source>
</evidence>
<evidence type="ECO:0000256" key="2">
    <source>
        <dbReference type="ARBA" id="ARBA00009773"/>
    </source>
</evidence>
<dbReference type="InterPro" id="IPR002549">
    <property type="entry name" value="AI-2E-like"/>
</dbReference>
<feature type="transmembrane region" description="Helical" evidence="6">
    <location>
        <begin position="188"/>
        <end position="214"/>
    </location>
</feature>
<organism evidence="7 8">
    <name type="scientific">Caryophanon latum</name>
    <dbReference type="NCBI Taxonomy" id="33977"/>
    <lineage>
        <taxon>Bacteria</taxon>
        <taxon>Bacillati</taxon>
        <taxon>Bacillota</taxon>
        <taxon>Bacilli</taxon>
        <taxon>Bacillales</taxon>
        <taxon>Caryophanaceae</taxon>
        <taxon>Caryophanon</taxon>
    </lineage>
</organism>
<evidence type="ECO:0000256" key="3">
    <source>
        <dbReference type="ARBA" id="ARBA00022692"/>
    </source>
</evidence>
<comment type="similarity">
    <text evidence="2">Belongs to the autoinducer-2 exporter (AI-2E) (TC 2.A.86) family.</text>
</comment>
<dbReference type="AlphaFoldDB" id="A0A1C0YUF8"/>
<keyword evidence="8" id="KW-1185">Reference proteome</keyword>
<keyword evidence="5 6" id="KW-0472">Membrane</keyword>
<dbReference type="GO" id="GO:0055085">
    <property type="term" value="P:transmembrane transport"/>
    <property type="evidence" value="ECO:0007669"/>
    <property type="project" value="TreeGrafter"/>
</dbReference>
<feature type="transmembrane region" description="Helical" evidence="6">
    <location>
        <begin position="254"/>
        <end position="277"/>
    </location>
</feature>
<comment type="subcellular location">
    <subcellularLocation>
        <location evidence="1">Membrane</location>
        <topology evidence="1">Multi-pass membrane protein</topology>
    </subcellularLocation>
</comment>
<keyword evidence="4 6" id="KW-1133">Transmembrane helix</keyword>
<gene>
    <name evidence="7" type="ORF">A6K76_01690</name>
</gene>
<feature type="transmembrane region" description="Helical" evidence="6">
    <location>
        <begin position="297"/>
        <end position="323"/>
    </location>
</feature>